<dbReference type="AlphaFoldDB" id="A0A7R8WK51"/>
<proteinExistence type="predicted"/>
<dbReference type="PANTHER" id="PTHR21020:SF0">
    <property type="entry name" value="ZINC FINGER PROTEIN 800"/>
    <property type="match status" value="1"/>
</dbReference>
<dbReference type="PANTHER" id="PTHR21020">
    <property type="entry name" value="ZINC FINGER PROTEIN 800"/>
    <property type="match status" value="1"/>
</dbReference>
<gene>
    <name evidence="1" type="ORF">CTOB1V02_LOCUS11057</name>
</gene>
<evidence type="ECO:0000313" key="1">
    <source>
        <dbReference type="EMBL" id="CAD7233234.1"/>
    </source>
</evidence>
<dbReference type="EMBL" id="OB665878">
    <property type="protein sequence ID" value="CAD7233234.1"/>
    <property type="molecule type" value="Genomic_DNA"/>
</dbReference>
<organism evidence="1">
    <name type="scientific">Cyprideis torosa</name>
    <dbReference type="NCBI Taxonomy" id="163714"/>
    <lineage>
        <taxon>Eukaryota</taxon>
        <taxon>Metazoa</taxon>
        <taxon>Ecdysozoa</taxon>
        <taxon>Arthropoda</taxon>
        <taxon>Crustacea</taxon>
        <taxon>Oligostraca</taxon>
        <taxon>Ostracoda</taxon>
        <taxon>Podocopa</taxon>
        <taxon>Podocopida</taxon>
        <taxon>Cytherocopina</taxon>
        <taxon>Cytheroidea</taxon>
        <taxon>Cytherideidae</taxon>
        <taxon>Cyprideis</taxon>
    </lineage>
</organism>
<protein>
    <submittedName>
        <fullName evidence="1">Uncharacterized protein</fullName>
    </submittedName>
</protein>
<sequence>MFLVRLFCTSFVLPFFLRHERKPSLRRRKARVVGPTLPSTVFPTAPIENLDLAELSAPVDTSVTGFKEIVKLWSSGTKEIRDVLSDEFGPILECRLCRALFRSVANALLHKRHFCTQKWIDRSLDEREREEVRITESANRIAAAKACEMLFRLPS</sequence>
<reference evidence="1" key="1">
    <citation type="submission" date="2020-11" db="EMBL/GenBank/DDBJ databases">
        <authorList>
            <person name="Tran Van P."/>
        </authorList>
    </citation>
    <scope>NUCLEOTIDE SEQUENCE</scope>
</reference>
<dbReference type="InterPro" id="IPR039149">
    <property type="entry name" value="ZNF800"/>
</dbReference>
<dbReference type="OrthoDB" id="6382144at2759"/>
<name>A0A7R8WK51_9CRUS</name>
<accession>A0A7R8WK51</accession>